<dbReference type="InterPro" id="IPR036638">
    <property type="entry name" value="HLH_DNA-bd_sf"/>
</dbReference>
<evidence type="ECO:0000256" key="4">
    <source>
        <dbReference type="ARBA" id="ARBA00023015"/>
    </source>
</evidence>
<dbReference type="PANTHER" id="PTHR10985">
    <property type="entry name" value="BASIC HELIX-LOOP-HELIX TRANSCRIPTION FACTOR, HES-RELATED"/>
    <property type="match status" value="1"/>
</dbReference>
<evidence type="ECO:0000256" key="1">
    <source>
        <dbReference type="ARBA" id="ARBA00004123"/>
    </source>
</evidence>
<name>A0A8C6SU34_9GOBI</name>
<feature type="region of interest" description="Disordered" evidence="9">
    <location>
        <begin position="36"/>
        <end position="55"/>
    </location>
</feature>
<feature type="compositionally biased region" description="Pro residues" evidence="9">
    <location>
        <begin position="195"/>
        <end position="207"/>
    </location>
</feature>
<keyword evidence="4" id="KW-0805">Transcription regulation</keyword>
<evidence type="ECO:0000313" key="12">
    <source>
        <dbReference type="Proteomes" id="UP000694523"/>
    </source>
</evidence>
<evidence type="ECO:0000256" key="9">
    <source>
        <dbReference type="SAM" id="MobiDB-lite"/>
    </source>
</evidence>
<dbReference type="Gene3D" id="4.10.280.10">
    <property type="entry name" value="Helix-loop-helix DNA-binding domain"/>
    <property type="match status" value="1"/>
</dbReference>
<evidence type="ECO:0000256" key="2">
    <source>
        <dbReference type="ARBA" id="ARBA00022473"/>
    </source>
</evidence>
<proteinExistence type="predicted"/>
<evidence type="ECO:0000256" key="7">
    <source>
        <dbReference type="ARBA" id="ARBA00023242"/>
    </source>
</evidence>
<feature type="region of interest" description="Disordered" evidence="9">
    <location>
        <begin position="218"/>
        <end position="237"/>
    </location>
</feature>
<feature type="domain" description="BHLH" evidence="10">
    <location>
        <begin position="47"/>
        <end position="104"/>
    </location>
</feature>
<dbReference type="GO" id="GO:0005634">
    <property type="term" value="C:nucleus"/>
    <property type="evidence" value="ECO:0007669"/>
    <property type="project" value="UniProtKB-SubCell"/>
</dbReference>
<dbReference type="GO" id="GO:0003677">
    <property type="term" value="F:DNA binding"/>
    <property type="evidence" value="ECO:0007669"/>
    <property type="project" value="UniProtKB-KW"/>
</dbReference>
<comment type="subunit">
    <text evidence="8">Transcription repression requires formation of a complex with a corepressor protein of the Groucho/TLE family.</text>
</comment>
<keyword evidence="7" id="KW-0539">Nucleus</keyword>
<comment type="subcellular location">
    <subcellularLocation>
        <location evidence="1">Nucleus</location>
    </subcellularLocation>
</comment>
<evidence type="ECO:0000256" key="8">
    <source>
        <dbReference type="ARBA" id="ARBA00023791"/>
    </source>
</evidence>
<sequence length="237" mass="26802">MALAVITRKVNTLQTFLFDKTEEETAPLIFTMRAVPPDTQAKKAPRRSKLSKPVVEKRRRERINHSLETLRLLLLENMDDERLKNPKVEKAEILESVVQFLQSGIELKKGQGFGKRMHFEEEEAASQQNYEDGMRSCLRRVGSFMASKTQESDRQSHLEFSPVNLSPRGQFPAAGPCSSSGHFGGRTVMSSPSPALCPPQLPPPMHYPPVATQTAARHWGIDLQKMNSDPVWRPWPQ</sequence>
<dbReference type="PROSITE" id="PS50888">
    <property type="entry name" value="BHLH"/>
    <property type="match status" value="1"/>
</dbReference>
<evidence type="ECO:0000256" key="6">
    <source>
        <dbReference type="ARBA" id="ARBA00023163"/>
    </source>
</evidence>
<dbReference type="SMART" id="SM00353">
    <property type="entry name" value="HLH"/>
    <property type="match status" value="1"/>
</dbReference>
<dbReference type="FunFam" id="4.10.280.10:FF:000063">
    <property type="entry name" value="transcription factor HES-7 isoform X1"/>
    <property type="match status" value="1"/>
</dbReference>
<feature type="region of interest" description="Disordered" evidence="9">
    <location>
        <begin position="172"/>
        <end position="213"/>
    </location>
</feature>
<dbReference type="Pfam" id="PF00010">
    <property type="entry name" value="HLH"/>
    <property type="match status" value="1"/>
</dbReference>
<dbReference type="Proteomes" id="UP000694523">
    <property type="component" value="Unplaced"/>
</dbReference>
<dbReference type="GO" id="GO:0046983">
    <property type="term" value="F:protein dimerization activity"/>
    <property type="evidence" value="ECO:0007669"/>
    <property type="project" value="InterPro"/>
</dbReference>
<evidence type="ECO:0000256" key="3">
    <source>
        <dbReference type="ARBA" id="ARBA00022491"/>
    </source>
</evidence>
<evidence type="ECO:0000256" key="5">
    <source>
        <dbReference type="ARBA" id="ARBA00023125"/>
    </source>
</evidence>
<evidence type="ECO:0000259" key="10">
    <source>
        <dbReference type="PROSITE" id="PS50888"/>
    </source>
</evidence>
<dbReference type="InterPro" id="IPR050370">
    <property type="entry name" value="HES_HEY"/>
</dbReference>
<evidence type="ECO:0000313" key="11">
    <source>
        <dbReference type="Ensembl" id="ENSNMLP00000010969.1"/>
    </source>
</evidence>
<dbReference type="AlphaFoldDB" id="A0A8C6SU34"/>
<keyword evidence="12" id="KW-1185">Reference proteome</keyword>
<keyword evidence="3" id="KW-0678">Repressor</keyword>
<dbReference type="InterPro" id="IPR011598">
    <property type="entry name" value="bHLH_dom"/>
</dbReference>
<keyword evidence="2" id="KW-0217">Developmental protein</keyword>
<accession>A0A8C6SU34</accession>
<keyword evidence="5" id="KW-0238">DNA-binding</keyword>
<keyword evidence="6" id="KW-0804">Transcription</keyword>
<reference evidence="11" key="2">
    <citation type="submission" date="2025-09" db="UniProtKB">
        <authorList>
            <consortium name="Ensembl"/>
        </authorList>
    </citation>
    <scope>IDENTIFICATION</scope>
</reference>
<dbReference type="Ensembl" id="ENSNMLT00000012414.1">
    <property type="protein sequence ID" value="ENSNMLP00000010969.1"/>
    <property type="gene ID" value="ENSNMLG00000007557.1"/>
</dbReference>
<organism evidence="11 12">
    <name type="scientific">Neogobius melanostomus</name>
    <name type="common">round goby</name>
    <dbReference type="NCBI Taxonomy" id="47308"/>
    <lineage>
        <taxon>Eukaryota</taxon>
        <taxon>Metazoa</taxon>
        <taxon>Chordata</taxon>
        <taxon>Craniata</taxon>
        <taxon>Vertebrata</taxon>
        <taxon>Euteleostomi</taxon>
        <taxon>Actinopterygii</taxon>
        <taxon>Neopterygii</taxon>
        <taxon>Teleostei</taxon>
        <taxon>Neoteleostei</taxon>
        <taxon>Acanthomorphata</taxon>
        <taxon>Gobiaria</taxon>
        <taxon>Gobiiformes</taxon>
        <taxon>Gobioidei</taxon>
        <taxon>Gobiidae</taxon>
        <taxon>Benthophilinae</taxon>
        <taxon>Neogobiini</taxon>
        <taxon>Neogobius</taxon>
    </lineage>
</organism>
<reference evidence="11" key="1">
    <citation type="submission" date="2025-08" db="UniProtKB">
        <authorList>
            <consortium name="Ensembl"/>
        </authorList>
    </citation>
    <scope>IDENTIFICATION</scope>
</reference>
<dbReference type="SUPFAM" id="SSF47459">
    <property type="entry name" value="HLH, helix-loop-helix DNA-binding domain"/>
    <property type="match status" value="1"/>
</dbReference>
<protein>
    <submittedName>
        <fullName evidence="11">Hairy-related 5</fullName>
    </submittedName>
</protein>